<comment type="caution">
    <text evidence="2">The sequence shown here is derived from an EMBL/GenBank/DDBJ whole genome shotgun (WGS) entry which is preliminary data.</text>
</comment>
<keyword evidence="3" id="KW-1185">Reference proteome</keyword>
<evidence type="ECO:0000313" key="3">
    <source>
        <dbReference type="Proteomes" id="UP001428341"/>
    </source>
</evidence>
<proteinExistence type="predicted"/>
<protein>
    <recommendedName>
        <fullName evidence="4">Secreted protein</fullName>
    </recommendedName>
</protein>
<keyword evidence="1" id="KW-0732">Signal</keyword>
<gene>
    <name evidence="2" type="ORF">WN944_027022</name>
</gene>
<dbReference type="EMBL" id="JBCGBO010000025">
    <property type="protein sequence ID" value="KAK9175018.1"/>
    <property type="molecule type" value="Genomic_DNA"/>
</dbReference>
<feature type="signal peptide" evidence="1">
    <location>
        <begin position="1"/>
        <end position="15"/>
    </location>
</feature>
<evidence type="ECO:0000313" key="2">
    <source>
        <dbReference type="EMBL" id="KAK9175018.1"/>
    </source>
</evidence>
<dbReference type="Proteomes" id="UP001428341">
    <property type="component" value="Unassembled WGS sequence"/>
</dbReference>
<accession>A0AAP0LHU4</accession>
<evidence type="ECO:0000256" key="1">
    <source>
        <dbReference type="SAM" id="SignalP"/>
    </source>
</evidence>
<evidence type="ECO:0008006" key="4">
    <source>
        <dbReference type="Google" id="ProtNLM"/>
    </source>
</evidence>
<dbReference type="AlphaFoldDB" id="A0AAP0LHU4"/>
<name>A0AAP0LHU4_9ROSI</name>
<sequence>MTTVIGSLLLEAVQLQQMPYCSCPAPEDALLQSFTAAHSPSASTLAIIKSPAAASCRSPRVSLNPT</sequence>
<reference evidence="2 3" key="1">
    <citation type="submission" date="2024-05" db="EMBL/GenBank/DDBJ databases">
        <title>Haplotype-resolved chromosome-level genome assembly of Huyou (Citrus changshanensis).</title>
        <authorList>
            <person name="Miao C."/>
            <person name="Chen W."/>
            <person name="Wu Y."/>
            <person name="Wang L."/>
            <person name="Zhao S."/>
            <person name="Grierson D."/>
            <person name="Xu C."/>
            <person name="Chen K."/>
        </authorList>
    </citation>
    <scope>NUCLEOTIDE SEQUENCE [LARGE SCALE GENOMIC DNA]</scope>
    <source>
        <strain evidence="2">01-14</strain>
        <tissue evidence="2">Leaf</tissue>
    </source>
</reference>
<organism evidence="2 3">
    <name type="scientific">Citrus x changshan-huyou</name>
    <dbReference type="NCBI Taxonomy" id="2935761"/>
    <lineage>
        <taxon>Eukaryota</taxon>
        <taxon>Viridiplantae</taxon>
        <taxon>Streptophyta</taxon>
        <taxon>Embryophyta</taxon>
        <taxon>Tracheophyta</taxon>
        <taxon>Spermatophyta</taxon>
        <taxon>Magnoliopsida</taxon>
        <taxon>eudicotyledons</taxon>
        <taxon>Gunneridae</taxon>
        <taxon>Pentapetalae</taxon>
        <taxon>rosids</taxon>
        <taxon>malvids</taxon>
        <taxon>Sapindales</taxon>
        <taxon>Rutaceae</taxon>
        <taxon>Aurantioideae</taxon>
        <taxon>Citrus</taxon>
    </lineage>
</organism>
<feature type="chain" id="PRO_5043047764" description="Secreted protein" evidence="1">
    <location>
        <begin position="16"/>
        <end position="66"/>
    </location>
</feature>